<gene>
    <name evidence="2" type="ORF">RR48_14514</name>
</gene>
<dbReference type="GO" id="GO:0003964">
    <property type="term" value="F:RNA-directed DNA polymerase activity"/>
    <property type="evidence" value="ECO:0007669"/>
    <property type="project" value="UniProtKB-KW"/>
</dbReference>
<dbReference type="InterPro" id="IPR000477">
    <property type="entry name" value="RT_dom"/>
</dbReference>
<keyword evidence="3" id="KW-1185">Reference proteome</keyword>
<dbReference type="PROSITE" id="PS50878">
    <property type="entry name" value="RT_POL"/>
    <property type="match status" value="1"/>
</dbReference>
<accession>A0A194QKM3</accession>
<dbReference type="AlphaFoldDB" id="A0A194QKM3"/>
<sequence>MYYKNLKTLVINSIHNEKRAYFDHNINNNLHKPKILWHNLKSTILPPNKYTLPAHLADPDNINCHFLNIPGIPRADPSTLSYFDTHLHPNNTFFSLHPVSELFISKIINNLKSNAEGIDGITLKMLLMTLPQSLSAITSIVNCSITSSTFPKIWKTAIIRPLPKNPNPQELKDLRPISVLPFLSKIVEKVVWIQLTDYLENNNILPEFQSGFRKSHSTTTALLDVTDNIISAQDEGLCTLLVLLDFSRAFDCIDISLLLSKMSYYGFKSDTVQWFQSFLTNRGQCVEITRDSGQTQRSAYRSLERGTPQGTILSPLLFILYTADIIKCIENCKYHLYADDLQIYVSFRSGEWASAVRSLNEDLDRIQRWSENNCLVLNPSKTKYMIFGSQYQINNIPPDCQVTLGSEVVERVYEAKNLGLLLEPSLRYEKHISGVVRSCFYRLKVLYKVRRYLSERLRIQLVEALVLSKLNYSDAVYGPRLYARTEKLIQRVQNACARFCFSIPPRNHVTPFLNEHNMLKITYRRKLHLACLLFEIINTEAPKYLSNKLIFTRSRGSEQGRRFPQLCTQRHKSAVFRGSFRYAATKCWNNIPPPIKSARTKITFKSTLHLEMYKSSCRPRRN</sequence>
<reference evidence="2 3" key="1">
    <citation type="journal article" date="2015" name="Nat. Commun.">
        <title>Outbred genome sequencing and CRISPR/Cas9 gene editing in butterflies.</title>
        <authorList>
            <person name="Li X."/>
            <person name="Fan D."/>
            <person name="Zhang W."/>
            <person name="Liu G."/>
            <person name="Zhang L."/>
            <person name="Zhao L."/>
            <person name="Fang X."/>
            <person name="Chen L."/>
            <person name="Dong Y."/>
            <person name="Chen Y."/>
            <person name="Ding Y."/>
            <person name="Zhao R."/>
            <person name="Feng M."/>
            <person name="Zhu Y."/>
            <person name="Feng Y."/>
            <person name="Jiang X."/>
            <person name="Zhu D."/>
            <person name="Xiang H."/>
            <person name="Feng X."/>
            <person name="Li S."/>
            <person name="Wang J."/>
            <person name="Zhang G."/>
            <person name="Kronforst M.R."/>
            <person name="Wang W."/>
        </authorList>
    </citation>
    <scope>NUCLEOTIDE SEQUENCE [LARGE SCALE GENOMIC DNA]</scope>
    <source>
        <strain evidence="2">Ya'a_city_454_Pm</strain>
        <tissue evidence="2">Whole body</tissue>
    </source>
</reference>
<dbReference type="STRING" id="76193.A0A194QKM3"/>
<name>A0A194QKM3_PAPMA</name>
<evidence type="ECO:0000259" key="1">
    <source>
        <dbReference type="PROSITE" id="PS50878"/>
    </source>
</evidence>
<dbReference type="EMBL" id="KQ461198">
    <property type="protein sequence ID" value="KPJ06072.1"/>
    <property type="molecule type" value="Genomic_DNA"/>
</dbReference>
<dbReference type="Pfam" id="PF00078">
    <property type="entry name" value="RVT_1"/>
    <property type="match status" value="1"/>
</dbReference>
<dbReference type="InterPro" id="IPR043502">
    <property type="entry name" value="DNA/RNA_pol_sf"/>
</dbReference>
<evidence type="ECO:0000313" key="3">
    <source>
        <dbReference type="Proteomes" id="UP000053240"/>
    </source>
</evidence>
<keyword evidence="2" id="KW-0808">Transferase</keyword>
<proteinExistence type="predicted"/>
<dbReference type="CDD" id="cd01650">
    <property type="entry name" value="RT_nLTR_like"/>
    <property type="match status" value="1"/>
</dbReference>
<organism evidence="2 3">
    <name type="scientific">Papilio machaon</name>
    <name type="common">Old World swallowtail butterfly</name>
    <dbReference type="NCBI Taxonomy" id="76193"/>
    <lineage>
        <taxon>Eukaryota</taxon>
        <taxon>Metazoa</taxon>
        <taxon>Ecdysozoa</taxon>
        <taxon>Arthropoda</taxon>
        <taxon>Hexapoda</taxon>
        <taxon>Insecta</taxon>
        <taxon>Pterygota</taxon>
        <taxon>Neoptera</taxon>
        <taxon>Endopterygota</taxon>
        <taxon>Lepidoptera</taxon>
        <taxon>Glossata</taxon>
        <taxon>Ditrysia</taxon>
        <taxon>Papilionoidea</taxon>
        <taxon>Papilionidae</taxon>
        <taxon>Papilioninae</taxon>
        <taxon>Papilio</taxon>
    </lineage>
</organism>
<evidence type="ECO:0000313" key="2">
    <source>
        <dbReference type="EMBL" id="KPJ06072.1"/>
    </source>
</evidence>
<keyword evidence="2" id="KW-0548">Nucleotidyltransferase</keyword>
<dbReference type="PANTHER" id="PTHR33332">
    <property type="entry name" value="REVERSE TRANSCRIPTASE DOMAIN-CONTAINING PROTEIN"/>
    <property type="match status" value="1"/>
</dbReference>
<dbReference type="SUPFAM" id="SSF56672">
    <property type="entry name" value="DNA/RNA polymerases"/>
    <property type="match status" value="1"/>
</dbReference>
<protein>
    <submittedName>
        <fullName evidence="2">Putative RNA-directed DNA polymerase from transposon BS</fullName>
    </submittedName>
</protein>
<keyword evidence="2" id="KW-0695">RNA-directed DNA polymerase</keyword>
<feature type="domain" description="Reverse transcriptase" evidence="1">
    <location>
        <begin position="143"/>
        <end position="408"/>
    </location>
</feature>
<dbReference type="Proteomes" id="UP000053240">
    <property type="component" value="Unassembled WGS sequence"/>
</dbReference>
<dbReference type="InParanoid" id="A0A194QKM3"/>